<reference evidence="6" key="1">
    <citation type="submission" date="2024-03" db="EMBL/GenBank/DDBJ databases">
        <title>WGS assembly of Saponaria officinalis var. Norfolk2.</title>
        <authorList>
            <person name="Jenkins J."/>
            <person name="Shu S."/>
            <person name="Grimwood J."/>
            <person name="Barry K."/>
            <person name="Goodstein D."/>
            <person name="Schmutz J."/>
            <person name="Leebens-Mack J."/>
            <person name="Osbourn A."/>
        </authorList>
    </citation>
    <scope>NUCLEOTIDE SEQUENCE [LARGE SCALE GENOMIC DNA]</scope>
    <source>
        <strain evidence="6">JIC</strain>
    </source>
</reference>
<gene>
    <name evidence="6" type="ORF">RND81_06G111100</name>
</gene>
<dbReference type="Proteomes" id="UP001443914">
    <property type="component" value="Unassembled WGS sequence"/>
</dbReference>
<name>A0AAW1KAE8_SAPOF</name>
<dbReference type="InterPro" id="IPR008889">
    <property type="entry name" value="VQ"/>
</dbReference>
<keyword evidence="2" id="KW-0597">Phosphoprotein</keyword>
<dbReference type="PANTHER" id="PTHR33402">
    <property type="entry name" value="VQ MOTIF-CONTAINING PROTEIN 11-LIKE"/>
    <property type="match status" value="1"/>
</dbReference>
<protein>
    <recommendedName>
        <fullName evidence="5">VQ domain-containing protein</fullName>
    </recommendedName>
</protein>
<comment type="caution">
    <text evidence="6">The sequence shown here is derived from an EMBL/GenBank/DDBJ whole genome shotgun (WGS) entry which is preliminary data.</text>
</comment>
<comment type="subcellular location">
    <subcellularLocation>
        <location evidence="1">Nucleus</location>
    </subcellularLocation>
</comment>
<accession>A0AAW1KAE8</accession>
<feature type="domain" description="VQ" evidence="5">
    <location>
        <begin position="36"/>
        <end position="63"/>
    </location>
</feature>
<feature type="region of interest" description="Disordered" evidence="4">
    <location>
        <begin position="58"/>
        <end position="80"/>
    </location>
</feature>
<feature type="compositionally biased region" description="Polar residues" evidence="4">
    <location>
        <begin position="28"/>
        <end position="42"/>
    </location>
</feature>
<evidence type="ECO:0000256" key="3">
    <source>
        <dbReference type="ARBA" id="ARBA00023242"/>
    </source>
</evidence>
<evidence type="ECO:0000256" key="4">
    <source>
        <dbReference type="SAM" id="MobiDB-lite"/>
    </source>
</evidence>
<keyword evidence="3" id="KW-0539">Nucleus</keyword>
<dbReference type="Pfam" id="PF05678">
    <property type="entry name" value="VQ"/>
    <property type="match status" value="1"/>
</dbReference>
<feature type="compositionally biased region" description="Low complexity" evidence="4">
    <location>
        <begin position="1"/>
        <end position="19"/>
    </location>
</feature>
<organism evidence="6 7">
    <name type="scientific">Saponaria officinalis</name>
    <name type="common">Common soapwort</name>
    <name type="synonym">Lychnis saponaria</name>
    <dbReference type="NCBI Taxonomy" id="3572"/>
    <lineage>
        <taxon>Eukaryota</taxon>
        <taxon>Viridiplantae</taxon>
        <taxon>Streptophyta</taxon>
        <taxon>Embryophyta</taxon>
        <taxon>Tracheophyta</taxon>
        <taxon>Spermatophyta</taxon>
        <taxon>Magnoliopsida</taxon>
        <taxon>eudicotyledons</taxon>
        <taxon>Gunneridae</taxon>
        <taxon>Pentapetalae</taxon>
        <taxon>Caryophyllales</taxon>
        <taxon>Caryophyllaceae</taxon>
        <taxon>Caryophylleae</taxon>
        <taxon>Saponaria</taxon>
    </lineage>
</organism>
<dbReference type="PANTHER" id="PTHR33402:SF16">
    <property type="entry name" value="VQ MOTIF-CONTAINING PROTEIN 13-RELATED"/>
    <property type="match status" value="1"/>
</dbReference>
<dbReference type="GO" id="GO:0005634">
    <property type="term" value="C:nucleus"/>
    <property type="evidence" value="ECO:0007669"/>
    <property type="project" value="UniProtKB-SubCell"/>
</dbReference>
<evidence type="ECO:0000256" key="1">
    <source>
        <dbReference type="ARBA" id="ARBA00004123"/>
    </source>
</evidence>
<dbReference type="InterPro" id="IPR039611">
    <property type="entry name" value="VQ_4/11/13/19/31/33"/>
</dbReference>
<feature type="compositionally biased region" description="Basic residues" evidence="4">
    <location>
        <begin position="66"/>
        <end position="79"/>
    </location>
</feature>
<dbReference type="AlphaFoldDB" id="A0AAW1KAE8"/>
<evidence type="ECO:0000259" key="5">
    <source>
        <dbReference type="Pfam" id="PF05678"/>
    </source>
</evidence>
<evidence type="ECO:0000313" key="6">
    <source>
        <dbReference type="EMBL" id="KAK9714673.1"/>
    </source>
</evidence>
<proteinExistence type="predicted"/>
<keyword evidence="7" id="KW-1185">Reference proteome</keyword>
<dbReference type="EMBL" id="JBDFQZ010000006">
    <property type="protein sequence ID" value="KAK9714673.1"/>
    <property type="molecule type" value="Genomic_DNA"/>
</dbReference>
<sequence length="217" mass="23695">MELPSPHTTSTSSTTNGPHSPGPTPPTVTRSDPSNPYPTTFVQADSSSFKQVVQLLTGSSSNPTHTHTHTHTHKPAHKSKLYERRNNSLKHLRISPLLPTPAGHSPRLPYYFNHKNNNNTTPSSLLSPTLLDFPSLMLSPVTPLTHDPFSRSPVSSTNSPINNNIINNDNIDKIAEEKAIAEKGFFLHPVSPGSDNPEPRLLPLFPLSSPKVSSSHF</sequence>
<feature type="region of interest" description="Disordered" evidence="4">
    <location>
        <begin position="1"/>
        <end position="42"/>
    </location>
</feature>
<evidence type="ECO:0000256" key="2">
    <source>
        <dbReference type="ARBA" id="ARBA00022553"/>
    </source>
</evidence>
<evidence type="ECO:0000313" key="7">
    <source>
        <dbReference type="Proteomes" id="UP001443914"/>
    </source>
</evidence>